<reference evidence="2 3" key="1">
    <citation type="journal article" date="2017" name="Water Res.">
        <title>Discovery and metagenomic analysis of an anammox bacterial enrichment related to Candidatus "Brocadia caroliniensis" in a full-scale glycerol-fed nitritation-denitritation separate centrate treatment process.</title>
        <authorList>
            <person name="Park H."/>
            <person name="Brotto A.C."/>
            <person name="van Loosdrecht M.C."/>
            <person name="Chandran K."/>
        </authorList>
    </citation>
    <scope>NUCLEOTIDE SEQUENCE [LARGE SCALE GENOMIC DNA]</scope>
    <source>
        <strain evidence="2">26THWARD</strain>
    </source>
</reference>
<sequence length="844" mass="94388">MKMTRKVVVYLTIAGLLALFLICGIYVFIPIVLEKTLFPRIARSIGFANSAVEVRKFSLSRLDMASLRWGESTNPFLLIDSLRVDYSLPGLLKRHIRKIIVSGIEIRAEYKDGSIVIPGGDFNSIFKISAETKPEDPDKPYQLELPVSFEEFEIRNATMILTSGNAVFRIPLTMQARPIPGDGSDDPSGYTIHMGLYLDFTDSRTALNIASRLDMDSTVNFQTDEISTKLSFSEMNINYDGYQIRNAPGDIPLTIEMRKIKDVLHVNFTRFCIASPFPVELSMDKNADCRLRFFQDGMDVQGVMQVNLLKELPETASDVGLRVEQAEPIPIRFGGRKQGNSWRFFLNSSRLKKSLKFRRQTETIGFYPDGISIRGKGTASQGDVRFTAKMSDVVYDSDNIHVSCPGMLMYGNSVIKNSRSFLTNAFMKLTNAEFKGGGIYAGKIDARIPFQWPYASQEDGFIESKKNAARYVTVDKVKYYDMDIGTIALTPYQDGMGVRFLGHYADVFPGFQLDFSGRAGMNDAGDFVTKIDFKTLYPGKVFSIDLGKFSPQLSGMFFEGNIDMDGSCQSTGSTIKSNALISTHHAKMEISSKKMTLEGIDLDLDLSDLYQFHSAPDQVLKFKRFAWGDIEVNEGEVSFQIESLSSFFLKTSGFSWCGGHVYTHGLHVKSGKKEIDTTCYCDRLKLAALLKQFNAASAEGEGAVNGRIPINYKDGKIKIIDGFLYSTPGEGGTISFRTDALIPGASGMQQSIQMQIAQEALKNFNYDWAKLSLMSKDEDLMIRMQMNGRPAGPLPFGFRKDTGLVKIDQPRAYFQGIHFNINFKLPLDKMLYYGSGFSGFMQNK</sequence>
<accession>A0A1V4AUW0</accession>
<evidence type="ECO:0000313" key="2">
    <source>
        <dbReference type="EMBL" id="OOP56886.1"/>
    </source>
</evidence>
<dbReference type="Pfam" id="PF11739">
    <property type="entry name" value="YdbH-like"/>
    <property type="match status" value="1"/>
</dbReference>
<dbReference type="Proteomes" id="UP000189681">
    <property type="component" value="Unassembled WGS sequence"/>
</dbReference>
<name>A0A1V4AUW0_9BACT</name>
<gene>
    <name evidence="2" type="ORF">AYP45_06685</name>
</gene>
<dbReference type="EMBL" id="AYTS01000059">
    <property type="protein sequence ID" value="OOP56886.1"/>
    <property type="molecule type" value="Genomic_DNA"/>
</dbReference>
<evidence type="ECO:0000313" key="3">
    <source>
        <dbReference type="Proteomes" id="UP000189681"/>
    </source>
</evidence>
<keyword evidence="1" id="KW-0472">Membrane</keyword>
<comment type="caution">
    <text evidence="2">The sequence shown here is derived from an EMBL/GenBank/DDBJ whole genome shotgun (WGS) entry which is preliminary data.</text>
</comment>
<organism evidence="2 3">
    <name type="scientific">Candidatus Brocadia carolinensis</name>
    <dbReference type="NCBI Taxonomy" id="1004156"/>
    <lineage>
        <taxon>Bacteria</taxon>
        <taxon>Pseudomonadati</taxon>
        <taxon>Planctomycetota</taxon>
        <taxon>Candidatus Brocadiia</taxon>
        <taxon>Candidatus Brocadiales</taxon>
        <taxon>Candidatus Brocadiaceae</taxon>
        <taxon>Candidatus Brocadia</taxon>
    </lineage>
</organism>
<evidence type="ECO:0000256" key="1">
    <source>
        <dbReference type="SAM" id="Phobius"/>
    </source>
</evidence>
<keyword evidence="1" id="KW-0812">Transmembrane</keyword>
<dbReference type="AlphaFoldDB" id="A0A1V4AUW0"/>
<dbReference type="STRING" id="1004156.AYP45_06685"/>
<dbReference type="InterPro" id="IPR021730">
    <property type="entry name" value="YdbH"/>
</dbReference>
<protein>
    <submittedName>
        <fullName evidence="2">Uncharacterized protein</fullName>
    </submittedName>
</protein>
<keyword evidence="1" id="KW-1133">Transmembrane helix</keyword>
<feature type="transmembrane region" description="Helical" evidence="1">
    <location>
        <begin position="7"/>
        <end position="33"/>
    </location>
</feature>
<proteinExistence type="predicted"/>